<dbReference type="EMBL" id="GGEC01083285">
    <property type="protein sequence ID" value="MBX63769.1"/>
    <property type="molecule type" value="Transcribed_RNA"/>
</dbReference>
<reference evidence="1" key="1">
    <citation type="submission" date="2018-02" db="EMBL/GenBank/DDBJ databases">
        <title>Rhizophora mucronata_Transcriptome.</title>
        <authorList>
            <person name="Meera S.P."/>
            <person name="Sreeshan A."/>
            <person name="Augustine A."/>
        </authorList>
    </citation>
    <scope>NUCLEOTIDE SEQUENCE</scope>
    <source>
        <tissue evidence="1">Leaf</tissue>
    </source>
</reference>
<sequence length="48" mass="5487">MGKGKASLYSFIAQQFQRINEHSTTDCDKKYHGKWLICIPTGKGSWLI</sequence>
<dbReference type="AlphaFoldDB" id="A0A2P2QA49"/>
<proteinExistence type="predicted"/>
<protein>
    <submittedName>
        <fullName evidence="1">Uncharacterized protein</fullName>
    </submittedName>
</protein>
<organism evidence="1">
    <name type="scientific">Rhizophora mucronata</name>
    <name type="common">Asiatic mangrove</name>
    <dbReference type="NCBI Taxonomy" id="61149"/>
    <lineage>
        <taxon>Eukaryota</taxon>
        <taxon>Viridiplantae</taxon>
        <taxon>Streptophyta</taxon>
        <taxon>Embryophyta</taxon>
        <taxon>Tracheophyta</taxon>
        <taxon>Spermatophyta</taxon>
        <taxon>Magnoliopsida</taxon>
        <taxon>eudicotyledons</taxon>
        <taxon>Gunneridae</taxon>
        <taxon>Pentapetalae</taxon>
        <taxon>rosids</taxon>
        <taxon>fabids</taxon>
        <taxon>Malpighiales</taxon>
        <taxon>Rhizophoraceae</taxon>
        <taxon>Rhizophora</taxon>
    </lineage>
</organism>
<evidence type="ECO:0000313" key="1">
    <source>
        <dbReference type="EMBL" id="MBX63769.1"/>
    </source>
</evidence>
<name>A0A2P2QA49_RHIMU</name>
<accession>A0A2P2QA49</accession>